<dbReference type="Gene3D" id="3.40.50.360">
    <property type="match status" value="1"/>
</dbReference>
<dbReference type="EMBL" id="BA000026">
    <property type="protein sequence ID" value="BAC44087.1"/>
    <property type="molecule type" value="Genomic_DNA"/>
</dbReference>
<dbReference type="eggNOG" id="COG0431">
    <property type="taxonomic scope" value="Bacteria"/>
</dbReference>
<dbReference type="RefSeq" id="WP_011077123.1">
    <property type="nucleotide sequence ID" value="NC_004432.1"/>
</dbReference>
<proteinExistence type="predicted"/>
<dbReference type="Proteomes" id="UP000002522">
    <property type="component" value="Chromosome"/>
</dbReference>
<dbReference type="PANTHER" id="PTHR30543">
    <property type="entry name" value="CHROMATE REDUCTASE"/>
    <property type="match status" value="1"/>
</dbReference>
<dbReference type="InterPro" id="IPR050712">
    <property type="entry name" value="NAD(P)H-dep_reductase"/>
</dbReference>
<protein>
    <submittedName>
        <fullName evidence="2">Predicted NADPH-dependent reductase</fullName>
    </submittedName>
</protein>
<dbReference type="PANTHER" id="PTHR30543:SF21">
    <property type="entry name" value="NAD(P)H-DEPENDENT FMN REDUCTASE LOT6"/>
    <property type="match status" value="1"/>
</dbReference>
<sequence>MKILFVIGSLRKESFNKQLAASAEKLLVSKGVEVEYLQYGDLPFVNQDIEFPAPNSVVDVRNKIKSADGVWLFTPEYNFSIPPVVKNLFDWISRPLTPMQRETAISNGVKITLSGAGGQPATINARNALVNLFEFIGMKVYKDNQTGVGVPNNSWMTNVLELSANDLKSLEVQANGFVDFLKNN</sequence>
<dbReference type="Pfam" id="PF03358">
    <property type="entry name" value="FMN_red"/>
    <property type="match status" value="1"/>
</dbReference>
<evidence type="ECO:0000313" key="2">
    <source>
        <dbReference type="EMBL" id="BAC44087.1"/>
    </source>
</evidence>
<dbReference type="HOGENOM" id="CLU_055322_4_2_14"/>
<gene>
    <name evidence="2" type="ordered locus">MYPE2950</name>
</gene>
<dbReference type="InParanoid" id="Q8EWA9"/>
<dbReference type="GO" id="GO:0010181">
    <property type="term" value="F:FMN binding"/>
    <property type="evidence" value="ECO:0007669"/>
    <property type="project" value="TreeGrafter"/>
</dbReference>
<dbReference type="GO" id="GO:0005829">
    <property type="term" value="C:cytosol"/>
    <property type="evidence" value="ECO:0007669"/>
    <property type="project" value="TreeGrafter"/>
</dbReference>
<dbReference type="InterPro" id="IPR029039">
    <property type="entry name" value="Flavoprotein-like_sf"/>
</dbReference>
<name>Q8EWA9_MALP2</name>
<reference evidence="2 3" key="1">
    <citation type="journal article" date="2002" name="Nucleic Acids Res.">
        <title>The complete genomic sequence of Mycoplasma penetrans, an intracellular bacterial pathogen in humans.</title>
        <authorList>
            <person name="Sasaki Y."/>
            <person name="Ishikawa J."/>
            <person name="Yamashita A."/>
            <person name="Oshima K."/>
            <person name="Kenri T."/>
            <person name="Furuya K."/>
            <person name="Yoshino C."/>
            <person name="Horino A."/>
            <person name="Shiba T."/>
            <person name="Sasaki T."/>
            <person name="Hattori M."/>
        </authorList>
    </citation>
    <scope>NUCLEOTIDE SEQUENCE [LARGE SCALE GENOMIC DNA]</scope>
    <source>
        <strain evidence="2 3">HF-2</strain>
    </source>
</reference>
<dbReference type="GO" id="GO:0016491">
    <property type="term" value="F:oxidoreductase activity"/>
    <property type="evidence" value="ECO:0007669"/>
    <property type="project" value="InterPro"/>
</dbReference>
<dbReference type="SUPFAM" id="SSF52218">
    <property type="entry name" value="Flavoproteins"/>
    <property type="match status" value="1"/>
</dbReference>
<accession>Q8EWA9</accession>
<evidence type="ECO:0000313" key="3">
    <source>
        <dbReference type="Proteomes" id="UP000002522"/>
    </source>
</evidence>
<feature type="domain" description="NADPH-dependent FMN reductase-like" evidence="1">
    <location>
        <begin position="1"/>
        <end position="148"/>
    </location>
</feature>
<dbReference type="KEGG" id="mpe:MYPE2950"/>
<dbReference type="InterPro" id="IPR005025">
    <property type="entry name" value="FMN_Rdtase-like_dom"/>
</dbReference>
<organism evidence="2 3">
    <name type="scientific">Malacoplasma penetrans (strain HF-2)</name>
    <name type="common">Mycoplasma penetrans</name>
    <dbReference type="NCBI Taxonomy" id="272633"/>
    <lineage>
        <taxon>Bacteria</taxon>
        <taxon>Bacillati</taxon>
        <taxon>Mycoplasmatota</taxon>
        <taxon>Mycoplasmoidales</taxon>
        <taxon>Mycoplasmoidaceae</taxon>
        <taxon>Malacoplasma</taxon>
    </lineage>
</organism>
<evidence type="ECO:0000259" key="1">
    <source>
        <dbReference type="Pfam" id="PF03358"/>
    </source>
</evidence>
<keyword evidence="3" id="KW-1185">Reference proteome</keyword>
<dbReference type="AlphaFoldDB" id="Q8EWA9"/>